<organism evidence="2 3">
    <name type="scientific">Didymodactylos carnosus</name>
    <dbReference type="NCBI Taxonomy" id="1234261"/>
    <lineage>
        <taxon>Eukaryota</taxon>
        <taxon>Metazoa</taxon>
        <taxon>Spiralia</taxon>
        <taxon>Gnathifera</taxon>
        <taxon>Rotifera</taxon>
        <taxon>Eurotatoria</taxon>
        <taxon>Bdelloidea</taxon>
        <taxon>Philodinida</taxon>
        <taxon>Philodinidae</taxon>
        <taxon>Didymodactylos</taxon>
    </lineage>
</organism>
<dbReference type="AlphaFoldDB" id="A0A8S2QGY8"/>
<sequence length="234" mass="26023">MFSLLPGDLLYLTNGEYPLITHSATIWLDKQKFTRSMSYVCFNGDECGLNYTQQLFNETRTLNYEYIINGLSDLLVGENTTATTNNDLACYNQYDKEVSCPGGVCQIISTWFDSNKISVRSCVKKGSMSTNGIRVQSTITNLVSQTTITYSCSKHLCNSNDLVHAIRQILSQNDPQLLTSLSYTSSFALLSTTTTSLPNRFSSTSLSSLSSDFSWRLLIGVTITVSVCSIKHWT</sequence>
<evidence type="ECO:0000313" key="1">
    <source>
        <dbReference type="EMBL" id="CAF1304088.1"/>
    </source>
</evidence>
<dbReference type="Proteomes" id="UP000677228">
    <property type="component" value="Unassembled WGS sequence"/>
</dbReference>
<dbReference type="Proteomes" id="UP000682733">
    <property type="component" value="Unassembled WGS sequence"/>
</dbReference>
<evidence type="ECO:0000313" key="3">
    <source>
        <dbReference type="Proteomes" id="UP000682733"/>
    </source>
</evidence>
<dbReference type="EMBL" id="CAJOBA010041269">
    <property type="protein sequence ID" value="CAF4110805.1"/>
    <property type="molecule type" value="Genomic_DNA"/>
</dbReference>
<protein>
    <submittedName>
        <fullName evidence="2">Uncharacterized protein</fullName>
    </submittedName>
</protein>
<name>A0A8S2QGY8_9BILA</name>
<reference evidence="2" key="1">
    <citation type="submission" date="2021-02" db="EMBL/GenBank/DDBJ databases">
        <authorList>
            <person name="Nowell W R."/>
        </authorList>
    </citation>
    <scope>NUCLEOTIDE SEQUENCE</scope>
</reference>
<dbReference type="EMBL" id="CAJNOK010019687">
    <property type="protein sequence ID" value="CAF1304088.1"/>
    <property type="molecule type" value="Genomic_DNA"/>
</dbReference>
<evidence type="ECO:0000313" key="2">
    <source>
        <dbReference type="EMBL" id="CAF4110805.1"/>
    </source>
</evidence>
<proteinExistence type="predicted"/>
<gene>
    <name evidence="1" type="ORF">OVA965_LOCUS28674</name>
    <name evidence="2" type="ORF">TMI583_LOCUS29431</name>
</gene>
<comment type="caution">
    <text evidence="2">The sequence shown here is derived from an EMBL/GenBank/DDBJ whole genome shotgun (WGS) entry which is preliminary data.</text>
</comment>
<accession>A0A8S2QGY8</accession>